<organism evidence="2">
    <name type="scientific">freshwater metagenome</name>
    <dbReference type="NCBI Taxonomy" id="449393"/>
    <lineage>
        <taxon>unclassified sequences</taxon>
        <taxon>metagenomes</taxon>
        <taxon>ecological metagenomes</taxon>
    </lineage>
</organism>
<name>A0A6J7AGN1_9ZZZZ</name>
<keyword evidence="1" id="KW-0472">Membrane</keyword>
<accession>A0A6J7AGN1</accession>
<evidence type="ECO:0000256" key="1">
    <source>
        <dbReference type="SAM" id="Phobius"/>
    </source>
</evidence>
<dbReference type="InterPro" id="IPR025557">
    <property type="entry name" value="DUF4282"/>
</dbReference>
<evidence type="ECO:0000313" key="2">
    <source>
        <dbReference type="EMBL" id="CAB4831700.1"/>
    </source>
</evidence>
<dbReference type="EMBL" id="CAFABF010000067">
    <property type="protein sequence ID" value="CAB4831700.1"/>
    <property type="molecule type" value="Genomic_DNA"/>
</dbReference>
<sequence>MPNPDQNSSFFKDLFDFKLRKYITRRVASAIYLLYLIMIPILTLILTYVAYSYARMQFPDRNFHWQLLGIWILGPILGFITLVYTRILIELNIAVVNIAENTEPKE</sequence>
<keyword evidence="1" id="KW-1133">Transmembrane helix</keyword>
<keyword evidence="1" id="KW-0812">Transmembrane</keyword>
<dbReference type="Pfam" id="PF14110">
    <property type="entry name" value="DUF4282"/>
    <property type="match status" value="1"/>
</dbReference>
<feature type="transmembrane region" description="Helical" evidence="1">
    <location>
        <begin position="30"/>
        <end position="51"/>
    </location>
</feature>
<dbReference type="AlphaFoldDB" id="A0A6J7AGN1"/>
<feature type="transmembrane region" description="Helical" evidence="1">
    <location>
        <begin position="63"/>
        <end position="84"/>
    </location>
</feature>
<protein>
    <submittedName>
        <fullName evidence="2">Unannotated protein</fullName>
    </submittedName>
</protein>
<gene>
    <name evidence="2" type="ORF">UFOPK3167_01090</name>
</gene>
<reference evidence="2" key="1">
    <citation type="submission" date="2020-05" db="EMBL/GenBank/DDBJ databases">
        <authorList>
            <person name="Chiriac C."/>
            <person name="Salcher M."/>
            <person name="Ghai R."/>
            <person name="Kavagutti S V."/>
        </authorList>
    </citation>
    <scope>NUCLEOTIDE SEQUENCE</scope>
</reference>
<proteinExistence type="predicted"/>